<sequence length="263" mass="27968">MIHLTYLDLALAAVLVLALGLLSRHLGLGIERPLAWSALRTAVQLSLIGLVLKVLFQHVHPGWVALMGAIMLAAAGREVMARQKRRLAGAWGYGVGFVSMFVSAFSVTVLALLVVVQPEPWYAPQYAIPLLGMLLGNTMNGVALALDRINQGAWQQRGAIEARLLLGADAATAVSALRLEAMRNGMIPIINAMAAAGIVSLPGMMTGQILAGSPPLEAVKYQILIMFLIAGGTGFGTVAAVWLGSRRLFDGRERLRLDRLTGG</sequence>
<dbReference type="AlphaFoldDB" id="A0A369CLG5"/>
<gene>
    <name evidence="7" type="ORF">DFQ59_1011</name>
</gene>
<dbReference type="PANTHER" id="PTHR30028">
    <property type="entry name" value="UPF0014 INNER MEMBRANE PROTEIN YBBM-RELATED"/>
    <property type="match status" value="1"/>
</dbReference>
<comment type="caution">
    <text evidence="7">The sequence shown here is derived from an EMBL/GenBank/DDBJ whole genome shotgun (WGS) entry which is preliminary data.</text>
</comment>
<dbReference type="Proteomes" id="UP000252707">
    <property type="component" value="Unassembled WGS sequence"/>
</dbReference>
<feature type="transmembrane region" description="Helical" evidence="6">
    <location>
        <begin position="62"/>
        <end position="79"/>
    </location>
</feature>
<evidence type="ECO:0000256" key="6">
    <source>
        <dbReference type="SAM" id="Phobius"/>
    </source>
</evidence>
<dbReference type="GO" id="GO:0005886">
    <property type="term" value="C:plasma membrane"/>
    <property type="evidence" value="ECO:0007669"/>
    <property type="project" value="TreeGrafter"/>
</dbReference>
<evidence type="ECO:0000256" key="1">
    <source>
        <dbReference type="ARBA" id="ARBA00004141"/>
    </source>
</evidence>
<keyword evidence="8" id="KW-1185">Reference proteome</keyword>
<keyword evidence="3 6" id="KW-0812">Transmembrane</keyword>
<evidence type="ECO:0000256" key="4">
    <source>
        <dbReference type="ARBA" id="ARBA00022989"/>
    </source>
</evidence>
<feature type="transmembrane region" description="Helical" evidence="6">
    <location>
        <begin position="126"/>
        <end position="146"/>
    </location>
</feature>
<feature type="transmembrane region" description="Helical" evidence="6">
    <location>
        <begin position="91"/>
        <end position="114"/>
    </location>
</feature>
<feature type="transmembrane region" description="Helical" evidence="6">
    <location>
        <begin position="189"/>
        <end position="211"/>
    </location>
</feature>
<proteinExistence type="inferred from homology"/>
<evidence type="ECO:0000313" key="7">
    <source>
        <dbReference type="EMBL" id="RCX32704.1"/>
    </source>
</evidence>
<evidence type="ECO:0000256" key="3">
    <source>
        <dbReference type="ARBA" id="ARBA00022692"/>
    </source>
</evidence>
<accession>A0A369CLG5</accession>
<evidence type="ECO:0000256" key="2">
    <source>
        <dbReference type="ARBA" id="ARBA00005268"/>
    </source>
</evidence>
<comment type="subcellular location">
    <subcellularLocation>
        <location evidence="1">Membrane</location>
        <topology evidence="1">Multi-pass membrane protein</topology>
    </subcellularLocation>
</comment>
<dbReference type="RefSeq" id="WP_114277625.1">
    <property type="nucleotide sequence ID" value="NZ_QPJY01000001.1"/>
</dbReference>
<organism evidence="7 8">
    <name type="scientific">Thioalbus denitrificans</name>
    <dbReference type="NCBI Taxonomy" id="547122"/>
    <lineage>
        <taxon>Bacteria</taxon>
        <taxon>Pseudomonadati</taxon>
        <taxon>Pseudomonadota</taxon>
        <taxon>Gammaproteobacteria</taxon>
        <taxon>Chromatiales</taxon>
        <taxon>Ectothiorhodospiraceae</taxon>
        <taxon>Thioalbus</taxon>
    </lineage>
</organism>
<protein>
    <submittedName>
        <fullName evidence="7">Putative ABC transport system permease protein</fullName>
    </submittedName>
</protein>
<evidence type="ECO:0000313" key="8">
    <source>
        <dbReference type="Proteomes" id="UP000252707"/>
    </source>
</evidence>
<comment type="similarity">
    <text evidence="2">Belongs to the UPF0014 family.</text>
</comment>
<dbReference type="InterPro" id="IPR005226">
    <property type="entry name" value="UPF0014_fam"/>
</dbReference>
<keyword evidence="4 6" id="KW-1133">Transmembrane helix</keyword>
<name>A0A369CLG5_9GAMM</name>
<dbReference type="PANTHER" id="PTHR30028:SF0">
    <property type="entry name" value="PROTEIN ALUMINUM SENSITIVE 3"/>
    <property type="match status" value="1"/>
</dbReference>
<dbReference type="OrthoDB" id="9791807at2"/>
<keyword evidence="5 6" id="KW-0472">Membrane</keyword>
<feature type="transmembrane region" description="Helical" evidence="6">
    <location>
        <begin position="223"/>
        <end position="244"/>
    </location>
</feature>
<evidence type="ECO:0000256" key="5">
    <source>
        <dbReference type="ARBA" id="ARBA00023136"/>
    </source>
</evidence>
<dbReference type="Pfam" id="PF03649">
    <property type="entry name" value="UPF0014"/>
    <property type="match status" value="1"/>
</dbReference>
<reference evidence="7 8" key="1">
    <citation type="submission" date="2018-07" db="EMBL/GenBank/DDBJ databases">
        <title>Genomic Encyclopedia of Type Strains, Phase IV (KMG-IV): sequencing the most valuable type-strain genomes for metagenomic binning, comparative biology and taxonomic classification.</title>
        <authorList>
            <person name="Goeker M."/>
        </authorList>
    </citation>
    <scope>NUCLEOTIDE SEQUENCE [LARGE SCALE GENOMIC DNA]</scope>
    <source>
        <strain evidence="7 8">DSM 26407</strain>
    </source>
</reference>
<feature type="transmembrane region" description="Helical" evidence="6">
    <location>
        <begin position="6"/>
        <end position="22"/>
    </location>
</feature>
<dbReference type="EMBL" id="QPJY01000001">
    <property type="protein sequence ID" value="RCX32704.1"/>
    <property type="molecule type" value="Genomic_DNA"/>
</dbReference>